<gene>
    <name evidence="1" type="ORF">U725_01296</name>
</gene>
<organism evidence="1 2">
    <name type="scientific">Lactococcus cremoris subsp. cremoris GE214</name>
    <dbReference type="NCBI Taxonomy" id="1415168"/>
    <lineage>
        <taxon>Bacteria</taxon>
        <taxon>Bacillati</taxon>
        <taxon>Bacillota</taxon>
        <taxon>Bacilli</taxon>
        <taxon>Lactobacillales</taxon>
        <taxon>Streptococcaceae</taxon>
        <taxon>Lactococcus</taxon>
        <taxon>Lactococcus cremoris subsp. cremoris</taxon>
    </lineage>
</organism>
<dbReference type="AlphaFoldDB" id="A0A084AB60"/>
<comment type="caution">
    <text evidence="1">The sequence shown here is derived from an EMBL/GenBank/DDBJ whole genome shotgun (WGS) entry which is preliminary data.</text>
</comment>
<dbReference type="InterPro" id="IPR007927">
    <property type="entry name" value="DUF722"/>
</dbReference>
<sequence>MKDKIDRIISDYINGRTQAKIKAIESRYLYRVKQDNLGIRTAYKGTAEPEGNTLDKERMEEDKELIGLRRTLELLGALYNTLTISEKRIIELKYKGYNGFTWYRVAMELESAGIDIPIKRAKRIYFSFKEDVARVL</sequence>
<accession>A0A084AB60</accession>
<dbReference type="RefSeq" id="WP_042748245.1">
    <property type="nucleotide sequence ID" value="NZ_AZSI01000039.1"/>
</dbReference>
<dbReference type="EMBL" id="AZSI01000039">
    <property type="protein sequence ID" value="KEY62539.1"/>
    <property type="molecule type" value="Genomic_DNA"/>
</dbReference>
<protein>
    <submittedName>
        <fullName evidence="1">Putative phage related protein</fullName>
    </submittedName>
</protein>
<evidence type="ECO:0000313" key="1">
    <source>
        <dbReference type="EMBL" id="KEY62539.1"/>
    </source>
</evidence>
<reference evidence="1 2" key="1">
    <citation type="submission" date="2014-06" db="EMBL/GenBank/DDBJ databases">
        <title>Draft genome sequence of the putrescine producing strain Lactococcus lactis subsp cremoris GE214.</title>
        <authorList>
            <person name="Ladero V."/>
            <person name="Linares D.M."/>
            <person name="del Rio B."/>
            <person name="Mayo B."/>
            <person name="Martin M.C."/>
            <person name="Fernandez M."/>
            <person name="Alvarez M.A."/>
        </authorList>
    </citation>
    <scope>NUCLEOTIDE SEQUENCE [LARGE SCALE GENOMIC DNA]</scope>
    <source>
        <strain evidence="1 2">GE214</strain>
    </source>
</reference>
<evidence type="ECO:0000313" key="2">
    <source>
        <dbReference type="Proteomes" id="UP000028401"/>
    </source>
</evidence>
<dbReference type="Proteomes" id="UP000028401">
    <property type="component" value="Unassembled WGS sequence"/>
</dbReference>
<dbReference type="Pfam" id="PF05263">
    <property type="entry name" value="DUF722"/>
    <property type="match status" value="1"/>
</dbReference>
<dbReference type="PATRIC" id="fig|1415168.3.peg.1366"/>
<proteinExistence type="predicted"/>
<name>A0A084AB60_LACLC</name>